<name>A0A974W811_9NOCA</name>
<feature type="transmembrane region" description="Helical" evidence="5">
    <location>
        <begin position="403"/>
        <end position="425"/>
    </location>
</feature>
<dbReference type="InterPro" id="IPR036259">
    <property type="entry name" value="MFS_trans_sf"/>
</dbReference>
<feature type="transmembrane region" description="Helical" evidence="5">
    <location>
        <begin position="82"/>
        <end position="101"/>
    </location>
</feature>
<feature type="transmembrane region" description="Helical" evidence="5">
    <location>
        <begin position="310"/>
        <end position="330"/>
    </location>
</feature>
<feature type="transmembrane region" description="Helical" evidence="5">
    <location>
        <begin position="50"/>
        <end position="70"/>
    </location>
</feature>
<dbReference type="PANTHER" id="PTHR23508">
    <property type="entry name" value="CARBOXYLIC ACID TRANSPORTER PROTEIN HOMOLOG"/>
    <property type="match status" value="1"/>
</dbReference>
<evidence type="ECO:0000313" key="8">
    <source>
        <dbReference type="Proteomes" id="UP000662986"/>
    </source>
</evidence>
<evidence type="ECO:0000256" key="2">
    <source>
        <dbReference type="ARBA" id="ARBA00022692"/>
    </source>
</evidence>
<reference evidence="7 8" key="1">
    <citation type="journal article" date="2021" name="Microbiol. Resour. Announc.">
        <title>Complete Genome Sequences of Two Rhodococcus sp. Strains with Large and Linear Chromosomes, Isolated from Apple Rhizosphere.</title>
        <authorList>
            <person name="Benning S."/>
            <person name="Brugnone N."/>
            <person name="Siani R."/>
            <person name="Kublik S."/>
            <person name="Schloter M."/>
            <person name="Rad V."/>
        </authorList>
    </citation>
    <scope>NUCLEOTIDE SEQUENCE [LARGE SCALE GENOMIC DNA]</scope>
    <source>
        <strain evidence="7 8">R79</strain>
    </source>
</reference>
<feature type="transmembrane region" description="Helical" evidence="5">
    <location>
        <begin position="139"/>
        <end position="162"/>
    </location>
</feature>
<feature type="transmembrane region" description="Helical" evidence="5">
    <location>
        <begin position="107"/>
        <end position="127"/>
    </location>
</feature>
<dbReference type="InterPro" id="IPR020846">
    <property type="entry name" value="MFS_dom"/>
</dbReference>
<dbReference type="CDD" id="cd17365">
    <property type="entry name" value="MFS_PcaK_like"/>
    <property type="match status" value="1"/>
</dbReference>
<keyword evidence="3 5" id="KW-1133">Transmembrane helix</keyword>
<feature type="transmembrane region" description="Helical" evidence="5">
    <location>
        <begin position="336"/>
        <end position="360"/>
    </location>
</feature>
<dbReference type="SUPFAM" id="SSF103473">
    <property type="entry name" value="MFS general substrate transporter"/>
    <property type="match status" value="1"/>
</dbReference>
<evidence type="ECO:0000256" key="4">
    <source>
        <dbReference type="ARBA" id="ARBA00023136"/>
    </source>
</evidence>
<dbReference type="Gene3D" id="1.20.1250.20">
    <property type="entry name" value="MFS general substrate transporter like domains"/>
    <property type="match status" value="1"/>
</dbReference>
<feature type="transmembrane region" description="Helical" evidence="5">
    <location>
        <begin position="278"/>
        <end position="298"/>
    </location>
</feature>
<dbReference type="EMBL" id="CP070619">
    <property type="protein sequence ID" value="QSE92330.1"/>
    <property type="molecule type" value="Genomic_DNA"/>
</dbReference>
<dbReference type="Pfam" id="PF07690">
    <property type="entry name" value="MFS_1"/>
    <property type="match status" value="1"/>
</dbReference>
<keyword evidence="8" id="KW-1185">Reference proteome</keyword>
<dbReference type="PROSITE" id="PS00217">
    <property type="entry name" value="SUGAR_TRANSPORT_2"/>
    <property type="match status" value="1"/>
</dbReference>
<organism evidence="7 8">
    <name type="scientific">Rhodococcus pseudokoreensis</name>
    <dbReference type="NCBI Taxonomy" id="2811421"/>
    <lineage>
        <taxon>Bacteria</taxon>
        <taxon>Bacillati</taxon>
        <taxon>Actinomycetota</taxon>
        <taxon>Actinomycetes</taxon>
        <taxon>Mycobacteriales</taxon>
        <taxon>Nocardiaceae</taxon>
        <taxon>Rhodococcus</taxon>
    </lineage>
</organism>
<gene>
    <name evidence="7" type="ORF">JWS13_28755</name>
</gene>
<reference evidence="7 8" key="2">
    <citation type="journal article" date="2022" name="Arch. Microbiol.">
        <title>Rhodococcus pseudokoreensis sp. nov. isolated from the rhizosphere of young M26 apple rootstocks.</title>
        <authorList>
            <person name="Kampfer P."/>
            <person name="Glaeser S.P."/>
            <person name="Blom J."/>
            <person name="Wolf J."/>
            <person name="Benning S."/>
            <person name="Schloter M."/>
            <person name="Neumann-Schaal M."/>
        </authorList>
    </citation>
    <scope>NUCLEOTIDE SEQUENCE [LARGE SCALE GENOMIC DNA]</scope>
    <source>
        <strain evidence="7 8">R79</strain>
    </source>
</reference>
<feature type="transmembrane region" description="Helical" evidence="5">
    <location>
        <begin position="372"/>
        <end position="391"/>
    </location>
</feature>
<dbReference type="Proteomes" id="UP000662986">
    <property type="component" value="Chromosome"/>
</dbReference>
<sequence>MPRPQSRPRSGLTVLILCFLTIVADGYDMVVYGAALPKILHEPGWNLTPGTAGLIGTWTLGGLMVGFVTAGPLTDRIGRRKLMLVGVVWISAGSLLSALAMNVEVFGLARFLTGVGIGSVVPSAVALTMEYAPRNRRLLYNGVMLTGFSVGGVLASLAAIWLLPHHDWRVLFGLGIVFVLLMPIMYFRLPESVDYLDARGRETEARALAEAYGRDYDAIAASAASNRMESASSPQGVRRLLARPWLLPLIVFVVISVCVNVVVYGLNTWAPALMHEQGYALGSALTFMLVLQAGGAIGSVAGSYLADRVGCARVVMVLFVVGAASLLALSNKLDTGWLMLAILGAGIGGTGTNSVLYGYVASNFPVANRGSAVGVVMGLGRIGALVGPAMAGWILDAGLGARWSFYSFAIPAIVGAVLVTLVPVITASRRTEEEPALTTA</sequence>
<proteinExistence type="predicted"/>
<comment type="subcellular location">
    <subcellularLocation>
        <location evidence="1">Cell membrane</location>
        <topology evidence="1">Multi-pass membrane protein</topology>
    </subcellularLocation>
</comment>
<evidence type="ECO:0000256" key="1">
    <source>
        <dbReference type="ARBA" id="ARBA00004651"/>
    </source>
</evidence>
<evidence type="ECO:0000313" key="7">
    <source>
        <dbReference type="EMBL" id="QSE92330.1"/>
    </source>
</evidence>
<evidence type="ECO:0000256" key="3">
    <source>
        <dbReference type="ARBA" id="ARBA00022989"/>
    </source>
</evidence>
<keyword evidence="2 5" id="KW-0812">Transmembrane</keyword>
<evidence type="ECO:0000256" key="5">
    <source>
        <dbReference type="SAM" id="Phobius"/>
    </source>
</evidence>
<dbReference type="PROSITE" id="PS50850">
    <property type="entry name" value="MFS"/>
    <property type="match status" value="1"/>
</dbReference>
<dbReference type="PANTHER" id="PTHR23508:SF10">
    <property type="entry name" value="CARBOXYLIC ACID TRANSPORTER PROTEIN HOMOLOG"/>
    <property type="match status" value="1"/>
</dbReference>
<feature type="domain" description="Major facilitator superfamily (MFS) profile" evidence="6">
    <location>
        <begin position="14"/>
        <end position="427"/>
    </location>
</feature>
<dbReference type="InterPro" id="IPR011701">
    <property type="entry name" value="MFS"/>
</dbReference>
<dbReference type="InterPro" id="IPR005829">
    <property type="entry name" value="Sugar_transporter_CS"/>
</dbReference>
<protein>
    <submittedName>
        <fullName evidence="7">Aromatic acid/H+ symport family MFS transporter</fullName>
    </submittedName>
</protein>
<accession>A0A974W811</accession>
<evidence type="ECO:0000259" key="6">
    <source>
        <dbReference type="PROSITE" id="PS50850"/>
    </source>
</evidence>
<keyword evidence="4 5" id="KW-0472">Membrane</keyword>
<feature type="transmembrane region" description="Helical" evidence="5">
    <location>
        <begin position="168"/>
        <end position="189"/>
    </location>
</feature>
<feature type="transmembrane region" description="Helical" evidence="5">
    <location>
        <begin position="245"/>
        <end position="266"/>
    </location>
</feature>